<proteinExistence type="predicted"/>
<reference evidence="1" key="2">
    <citation type="journal article" date="2015" name="Fish Shellfish Immunol.">
        <title>Early steps in the European eel (Anguilla anguilla)-Vibrio vulnificus interaction in the gills: Role of the RtxA13 toxin.</title>
        <authorList>
            <person name="Callol A."/>
            <person name="Pajuelo D."/>
            <person name="Ebbesson L."/>
            <person name="Teles M."/>
            <person name="MacKenzie S."/>
            <person name="Amaro C."/>
        </authorList>
    </citation>
    <scope>NUCLEOTIDE SEQUENCE</scope>
</reference>
<dbReference type="AlphaFoldDB" id="A0A0E9SV17"/>
<reference evidence="1" key="1">
    <citation type="submission" date="2014-11" db="EMBL/GenBank/DDBJ databases">
        <authorList>
            <person name="Amaro Gonzalez C."/>
        </authorList>
    </citation>
    <scope>NUCLEOTIDE SEQUENCE</scope>
</reference>
<accession>A0A0E9SV17</accession>
<evidence type="ECO:0000313" key="1">
    <source>
        <dbReference type="EMBL" id="JAH45146.1"/>
    </source>
</evidence>
<name>A0A0E9SV17_ANGAN</name>
<organism evidence="1">
    <name type="scientific">Anguilla anguilla</name>
    <name type="common">European freshwater eel</name>
    <name type="synonym">Muraena anguilla</name>
    <dbReference type="NCBI Taxonomy" id="7936"/>
    <lineage>
        <taxon>Eukaryota</taxon>
        <taxon>Metazoa</taxon>
        <taxon>Chordata</taxon>
        <taxon>Craniata</taxon>
        <taxon>Vertebrata</taxon>
        <taxon>Euteleostomi</taxon>
        <taxon>Actinopterygii</taxon>
        <taxon>Neopterygii</taxon>
        <taxon>Teleostei</taxon>
        <taxon>Anguilliformes</taxon>
        <taxon>Anguillidae</taxon>
        <taxon>Anguilla</taxon>
    </lineage>
</organism>
<dbReference type="EMBL" id="GBXM01063431">
    <property type="protein sequence ID" value="JAH45146.1"/>
    <property type="molecule type" value="Transcribed_RNA"/>
</dbReference>
<protein>
    <submittedName>
        <fullName evidence="1">Uncharacterized protein</fullName>
    </submittedName>
</protein>
<sequence>MTRWHSPPTLPNALQDFCGLLANRINAPGNSSTTPFANSK</sequence>